<keyword evidence="8" id="KW-0472">Membrane</keyword>
<evidence type="ECO:0000256" key="1">
    <source>
        <dbReference type="ARBA" id="ARBA00001971"/>
    </source>
</evidence>
<dbReference type="OrthoDB" id="1844152at2759"/>
<dbReference type="GO" id="GO:0020037">
    <property type="term" value="F:heme binding"/>
    <property type="evidence" value="ECO:0007669"/>
    <property type="project" value="InterPro"/>
</dbReference>
<name>A0A5N5X9W4_9EURO</name>
<keyword evidence="7" id="KW-0349">Heme</keyword>
<dbReference type="InterPro" id="IPR001128">
    <property type="entry name" value="Cyt_P450"/>
</dbReference>
<dbReference type="GO" id="GO:0004497">
    <property type="term" value="F:monooxygenase activity"/>
    <property type="evidence" value="ECO:0007669"/>
    <property type="project" value="UniProtKB-KW"/>
</dbReference>
<dbReference type="SUPFAM" id="SSF48264">
    <property type="entry name" value="Cytochrome P450"/>
    <property type="match status" value="1"/>
</dbReference>
<dbReference type="PANTHER" id="PTHR46206:SF7">
    <property type="entry name" value="P450, PUTATIVE (EUROFUNG)-RELATED"/>
    <property type="match status" value="1"/>
</dbReference>
<evidence type="ECO:0000313" key="10">
    <source>
        <dbReference type="Proteomes" id="UP000326565"/>
    </source>
</evidence>
<protein>
    <submittedName>
        <fullName evidence="9">Cytochrome P450</fullName>
    </submittedName>
</protein>
<dbReference type="InterPro" id="IPR036396">
    <property type="entry name" value="Cyt_P450_sf"/>
</dbReference>
<dbReference type="GO" id="GO:0005506">
    <property type="term" value="F:iron ion binding"/>
    <property type="evidence" value="ECO:0007669"/>
    <property type="project" value="InterPro"/>
</dbReference>
<comment type="similarity">
    <text evidence="2">Belongs to the cytochrome P450 family.</text>
</comment>
<accession>A0A5N5X9W4</accession>
<dbReference type="CDD" id="cd11041">
    <property type="entry name" value="CYP503A1-like"/>
    <property type="match status" value="1"/>
</dbReference>
<keyword evidence="10" id="KW-1185">Reference proteome</keyword>
<dbReference type="PANTHER" id="PTHR46206">
    <property type="entry name" value="CYTOCHROME P450"/>
    <property type="match status" value="1"/>
</dbReference>
<sequence length="474" mass="54266">MMGWVQDVWYWEDICESIWYWVLIPTCLLILFYIVVPSAADVNPLNLPTIIYSQYYPSFLNRLVYIILAPSQICYGYETYKTMAFRVPKMDGDLVVLPPKSRGAQKSRFKPDKSGRRSNILGEYTNILSDSDLPARTVSERLNPAMNHVIPLLLDELHHTFTTVVPECKDKWVSINFYDTVLNLVTRSTSRIIVGDKLCRHDQWAETVIKYTYDVSKFLPRVKRLEERFRWIAEELLVPTIHGCRHAELNHSSYKKPDDFLQWMMDLADNDFNKDPVNLAHGLTTFMALAVVHTSTMLVTHAMYDLVMHPEYLEPLREEILDTLKNGWINASPSEFAAQRSLDSFLHESQRLYPTSEVSAQRIIKQPLTLSDGLALPKEAHICFPSGPISRDPAFVPDPLTFNGFRWCKEPGARGVSLTSVVPANLHFGFGRLACPERFFGANIAKAVMSRILVEYEVKFEACQIGRPRNIVNG</sequence>
<keyword evidence="4" id="KW-0560">Oxidoreductase</keyword>
<keyword evidence="3 7" id="KW-0479">Metal-binding</keyword>
<evidence type="ECO:0000313" key="9">
    <source>
        <dbReference type="EMBL" id="KAB8076050.1"/>
    </source>
</evidence>
<evidence type="ECO:0000256" key="3">
    <source>
        <dbReference type="ARBA" id="ARBA00022723"/>
    </source>
</evidence>
<keyword evidence="8" id="KW-1133">Transmembrane helix</keyword>
<gene>
    <name evidence="9" type="ORF">BDV29DRAFT_155130</name>
</gene>
<evidence type="ECO:0000256" key="5">
    <source>
        <dbReference type="ARBA" id="ARBA00023004"/>
    </source>
</evidence>
<organism evidence="9 10">
    <name type="scientific">Aspergillus leporis</name>
    <dbReference type="NCBI Taxonomy" id="41062"/>
    <lineage>
        <taxon>Eukaryota</taxon>
        <taxon>Fungi</taxon>
        <taxon>Dikarya</taxon>
        <taxon>Ascomycota</taxon>
        <taxon>Pezizomycotina</taxon>
        <taxon>Eurotiomycetes</taxon>
        <taxon>Eurotiomycetidae</taxon>
        <taxon>Eurotiales</taxon>
        <taxon>Aspergillaceae</taxon>
        <taxon>Aspergillus</taxon>
        <taxon>Aspergillus subgen. Circumdati</taxon>
    </lineage>
</organism>
<evidence type="ECO:0000256" key="8">
    <source>
        <dbReference type="SAM" id="Phobius"/>
    </source>
</evidence>
<dbReference type="PRINTS" id="PR00465">
    <property type="entry name" value="EP450IV"/>
</dbReference>
<dbReference type="GO" id="GO:0019748">
    <property type="term" value="P:secondary metabolic process"/>
    <property type="evidence" value="ECO:0007669"/>
    <property type="project" value="UniProtKB-ARBA"/>
</dbReference>
<feature type="transmembrane region" description="Helical" evidence="8">
    <location>
        <begin position="18"/>
        <end position="36"/>
    </location>
</feature>
<evidence type="ECO:0000256" key="7">
    <source>
        <dbReference type="PIRSR" id="PIRSR602403-1"/>
    </source>
</evidence>
<dbReference type="Gene3D" id="1.10.630.10">
    <property type="entry name" value="Cytochrome P450"/>
    <property type="match status" value="1"/>
</dbReference>
<keyword evidence="5 7" id="KW-0408">Iron</keyword>
<dbReference type="GO" id="GO:0016705">
    <property type="term" value="F:oxidoreductase activity, acting on paired donors, with incorporation or reduction of molecular oxygen"/>
    <property type="evidence" value="ECO:0007669"/>
    <property type="project" value="InterPro"/>
</dbReference>
<keyword evidence="6" id="KW-0503">Monooxygenase</keyword>
<keyword evidence="8" id="KW-0812">Transmembrane</keyword>
<proteinExistence type="inferred from homology"/>
<evidence type="ECO:0000256" key="2">
    <source>
        <dbReference type="ARBA" id="ARBA00010617"/>
    </source>
</evidence>
<evidence type="ECO:0000256" key="6">
    <source>
        <dbReference type="ARBA" id="ARBA00023033"/>
    </source>
</evidence>
<dbReference type="Proteomes" id="UP000326565">
    <property type="component" value="Unassembled WGS sequence"/>
</dbReference>
<evidence type="ECO:0000256" key="4">
    <source>
        <dbReference type="ARBA" id="ARBA00023002"/>
    </source>
</evidence>
<reference evidence="9 10" key="1">
    <citation type="submission" date="2019-04" db="EMBL/GenBank/DDBJ databases">
        <title>Friends and foes A comparative genomics study of 23 Aspergillus species from section Flavi.</title>
        <authorList>
            <consortium name="DOE Joint Genome Institute"/>
            <person name="Kjaerbolling I."/>
            <person name="Vesth T."/>
            <person name="Frisvad J.C."/>
            <person name="Nybo J.L."/>
            <person name="Theobald S."/>
            <person name="Kildgaard S."/>
            <person name="Isbrandt T."/>
            <person name="Kuo A."/>
            <person name="Sato A."/>
            <person name="Lyhne E.K."/>
            <person name="Kogle M.E."/>
            <person name="Wiebenga A."/>
            <person name="Kun R.S."/>
            <person name="Lubbers R.J."/>
            <person name="Makela M.R."/>
            <person name="Barry K."/>
            <person name="Chovatia M."/>
            <person name="Clum A."/>
            <person name="Daum C."/>
            <person name="Haridas S."/>
            <person name="He G."/>
            <person name="LaButti K."/>
            <person name="Lipzen A."/>
            <person name="Mondo S."/>
            <person name="Riley R."/>
            <person name="Salamov A."/>
            <person name="Simmons B.A."/>
            <person name="Magnuson J.K."/>
            <person name="Henrissat B."/>
            <person name="Mortensen U.H."/>
            <person name="Larsen T.O."/>
            <person name="Devries R.P."/>
            <person name="Grigoriev I.V."/>
            <person name="Machida M."/>
            <person name="Baker S.E."/>
            <person name="Andersen M.R."/>
        </authorList>
    </citation>
    <scope>NUCLEOTIDE SEQUENCE [LARGE SCALE GENOMIC DNA]</scope>
    <source>
        <strain evidence="9 10">CBS 151.66</strain>
    </source>
</reference>
<dbReference type="InterPro" id="IPR002403">
    <property type="entry name" value="Cyt_P450_E_grp-IV"/>
</dbReference>
<dbReference type="EMBL" id="ML732186">
    <property type="protein sequence ID" value="KAB8076050.1"/>
    <property type="molecule type" value="Genomic_DNA"/>
</dbReference>
<dbReference type="Pfam" id="PF00067">
    <property type="entry name" value="p450"/>
    <property type="match status" value="1"/>
</dbReference>
<dbReference type="AlphaFoldDB" id="A0A5N5X9W4"/>
<feature type="binding site" description="axial binding residue" evidence="7">
    <location>
        <position position="435"/>
    </location>
    <ligand>
        <name>heme</name>
        <dbReference type="ChEBI" id="CHEBI:30413"/>
    </ligand>
    <ligandPart>
        <name>Fe</name>
        <dbReference type="ChEBI" id="CHEBI:18248"/>
    </ligandPart>
</feature>
<comment type="cofactor">
    <cofactor evidence="1 7">
        <name>heme</name>
        <dbReference type="ChEBI" id="CHEBI:30413"/>
    </cofactor>
</comment>